<keyword evidence="5" id="KW-0256">Endoplasmic reticulum</keyword>
<comment type="similarity">
    <text evidence="8">Belongs to the glycosyltransferase 68 family.</text>
</comment>
<dbReference type="Proteomes" id="UP000625711">
    <property type="component" value="Unassembled WGS sequence"/>
</dbReference>
<evidence type="ECO:0000256" key="5">
    <source>
        <dbReference type="ARBA" id="ARBA00022824"/>
    </source>
</evidence>
<sequence>MFYLLIYIVFITHHKSVSCEEVCYKDSCSDPDVESRYLFYDVNPPEGFNLRRDVYIRMAVLMHKLKKSRDPALNSFKLVLPTWSHLVHWSYSEVPEFLPWSTFFDMPSLQKFAPVMELHEYFTSLKRNKYTKLLLDRVYILQHFEDMFETGNFEEKWKVEKCQKAPKSRYFYYSNITSNNVKCISFHGPATKLSEVFKKTNARTILLEHTEVALHDHFGSKIYWEARRSMRFNFNLREIANQFRETYLNSNDVNDNTFLAPDWLNDKVFIKQIVFDLRE</sequence>
<organism evidence="14 15">
    <name type="scientific">Rhynchophorus ferrugineus</name>
    <name type="common">Red palm weevil</name>
    <name type="synonym">Curculio ferrugineus</name>
    <dbReference type="NCBI Taxonomy" id="354439"/>
    <lineage>
        <taxon>Eukaryota</taxon>
        <taxon>Metazoa</taxon>
        <taxon>Ecdysozoa</taxon>
        <taxon>Arthropoda</taxon>
        <taxon>Hexapoda</taxon>
        <taxon>Insecta</taxon>
        <taxon>Pterygota</taxon>
        <taxon>Neoptera</taxon>
        <taxon>Endopterygota</taxon>
        <taxon>Coleoptera</taxon>
        <taxon>Polyphaga</taxon>
        <taxon>Cucujiformia</taxon>
        <taxon>Curculionidae</taxon>
        <taxon>Dryophthorinae</taxon>
        <taxon>Rhynchophorus</taxon>
    </lineage>
</organism>
<comment type="subcellular location">
    <subcellularLocation>
        <location evidence="1">Endoplasmic reticulum</location>
    </subcellularLocation>
</comment>
<feature type="signal peptide" evidence="13">
    <location>
        <begin position="1"/>
        <end position="19"/>
    </location>
</feature>
<evidence type="ECO:0000256" key="7">
    <source>
        <dbReference type="ARBA" id="ARBA00023277"/>
    </source>
</evidence>
<evidence type="ECO:0000256" key="1">
    <source>
        <dbReference type="ARBA" id="ARBA00004240"/>
    </source>
</evidence>
<evidence type="ECO:0000256" key="9">
    <source>
        <dbReference type="ARBA" id="ARBA00026232"/>
    </source>
</evidence>
<dbReference type="InterPro" id="IPR045130">
    <property type="entry name" value="OFUT2-like"/>
</dbReference>
<evidence type="ECO:0000256" key="13">
    <source>
        <dbReference type="SAM" id="SignalP"/>
    </source>
</evidence>
<evidence type="ECO:0000256" key="2">
    <source>
        <dbReference type="ARBA" id="ARBA00004922"/>
    </source>
</evidence>
<proteinExistence type="inferred from homology"/>
<evidence type="ECO:0000256" key="10">
    <source>
        <dbReference type="ARBA" id="ARBA00033083"/>
    </source>
</evidence>
<dbReference type="EMBL" id="JAACXV010000085">
    <property type="protein sequence ID" value="KAF7283959.1"/>
    <property type="molecule type" value="Genomic_DNA"/>
</dbReference>
<comment type="catalytic activity">
    <reaction evidence="11">
        <text>L-threonyl-[protein] + GDP-beta-L-fucose = 3-O-(alpha-L-fucosyl)-L-threonyl-[protein] + GDP + H(+)</text>
        <dbReference type="Rhea" id="RHEA:70491"/>
        <dbReference type="Rhea" id="RHEA-COMP:11060"/>
        <dbReference type="Rhea" id="RHEA-COMP:17915"/>
        <dbReference type="ChEBI" id="CHEBI:15378"/>
        <dbReference type="ChEBI" id="CHEBI:30013"/>
        <dbReference type="ChEBI" id="CHEBI:57273"/>
        <dbReference type="ChEBI" id="CHEBI:58189"/>
        <dbReference type="ChEBI" id="CHEBI:189631"/>
        <dbReference type="EC" id="2.4.1.221"/>
    </reaction>
    <physiologicalReaction direction="left-to-right" evidence="11">
        <dbReference type="Rhea" id="RHEA:70492"/>
    </physiologicalReaction>
</comment>
<accession>A0A834IMR9</accession>
<dbReference type="InterPro" id="IPR019378">
    <property type="entry name" value="GDP-Fuc_O-FucTrfase"/>
</dbReference>
<keyword evidence="13" id="KW-0732">Signal</keyword>
<dbReference type="OrthoDB" id="422368at2759"/>
<dbReference type="GO" id="GO:0006004">
    <property type="term" value="P:fucose metabolic process"/>
    <property type="evidence" value="ECO:0007669"/>
    <property type="project" value="UniProtKB-KW"/>
</dbReference>
<protein>
    <recommendedName>
        <fullName evidence="9">GDP-fucose protein O-fucosyltransferase 2</fullName>
        <ecNumber evidence="3">2.4.1.221</ecNumber>
    </recommendedName>
    <alternativeName>
        <fullName evidence="10">Peptide-O-fucosyltransferase 2</fullName>
    </alternativeName>
</protein>
<keyword evidence="7" id="KW-0119">Carbohydrate metabolism</keyword>
<gene>
    <name evidence="14" type="ORF">GWI33_022782</name>
</gene>
<reference evidence="14" key="1">
    <citation type="submission" date="2020-08" db="EMBL/GenBank/DDBJ databases">
        <title>Genome sequencing and assembly of the red palm weevil Rhynchophorus ferrugineus.</title>
        <authorList>
            <person name="Dias G.B."/>
            <person name="Bergman C.M."/>
            <person name="Manee M."/>
        </authorList>
    </citation>
    <scope>NUCLEOTIDE SEQUENCE</scope>
    <source>
        <strain evidence="14">AA-2017</strain>
        <tissue evidence="14">Whole larva</tissue>
    </source>
</reference>
<dbReference type="AlphaFoldDB" id="A0A834IMR9"/>
<evidence type="ECO:0000313" key="14">
    <source>
        <dbReference type="EMBL" id="KAF7283959.1"/>
    </source>
</evidence>
<comment type="catalytic activity">
    <reaction evidence="12">
        <text>L-seryl-[protein] + GDP-beta-L-fucose = 3-O-(alpha-L-fucosyl)-L-seryl-[protein] + GDP + H(+)</text>
        <dbReference type="Rhea" id="RHEA:63644"/>
        <dbReference type="Rhea" id="RHEA-COMP:9863"/>
        <dbReference type="Rhea" id="RHEA-COMP:17914"/>
        <dbReference type="ChEBI" id="CHEBI:15378"/>
        <dbReference type="ChEBI" id="CHEBI:29999"/>
        <dbReference type="ChEBI" id="CHEBI:57273"/>
        <dbReference type="ChEBI" id="CHEBI:58189"/>
        <dbReference type="ChEBI" id="CHEBI:189632"/>
        <dbReference type="EC" id="2.4.1.221"/>
    </reaction>
    <physiologicalReaction direction="left-to-right" evidence="12">
        <dbReference type="Rhea" id="RHEA:63645"/>
    </physiologicalReaction>
</comment>
<keyword evidence="4" id="KW-0808">Transferase</keyword>
<dbReference type="GO" id="GO:0005783">
    <property type="term" value="C:endoplasmic reticulum"/>
    <property type="evidence" value="ECO:0007669"/>
    <property type="project" value="UniProtKB-SubCell"/>
</dbReference>
<evidence type="ECO:0000256" key="12">
    <source>
        <dbReference type="ARBA" id="ARBA00048647"/>
    </source>
</evidence>
<dbReference type="PANTHER" id="PTHR13398:SF0">
    <property type="entry name" value="GDP-FUCOSE PROTEIN O-FUCOSYLTRANSFERASE 2"/>
    <property type="match status" value="1"/>
</dbReference>
<keyword evidence="15" id="KW-1185">Reference proteome</keyword>
<feature type="chain" id="PRO_5032306518" description="GDP-fucose protein O-fucosyltransferase 2" evidence="13">
    <location>
        <begin position="20"/>
        <end position="279"/>
    </location>
</feature>
<dbReference type="GO" id="GO:0046922">
    <property type="term" value="F:peptide-O-fucosyltransferase activity"/>
    <property type="evidence" value="ECO:0007669"/>
    <property type="project" value="UniProtKB-EC"/>
</dbReference>
<dbReference type="Pfam" id="PF10250">
    <property type="entry name" value="O-FucT"/>
    <property type="match status" value="1"/>
</dbReference>
<comment type="caution">
    <text evidence="14">The sequence shown here is derived from an EMBL/GenBank/DDBJ whole genome shotgun (WGS) entry which is preliminary data.</text>
</comment>
<dbReference type="EC" id="2.4.1.221" evidence="3"/>
<dbReference type="Gene3D" id="3.40.50.11340">
    <property type="match status" value="1"/>
</dbReference>
<evidence type="ECO:0000256" key="11">
    <source>
        <dbReference type="ARBA" id="ARBA00047273"/>
    </source>
</evidence>
<dbReference type="PANTHER" id="PTHR13398">
    <property type="entry name" value="GDP-FUCOSE PROTEIN O-FUCOSYLTRANSFERASE 2"/>
    <property type="match status" value="1"/>
</dbReference>
<evidence type="ECO:0000256" key="8">
    <source>
        <dbReference type="ARBA" id="ARBA00025803"/>
    </source>
</evidence>
<evidence type="ECO:0000313" key="15">
    <source>
        <dbReference type="Proteomes" id="UP000625711"/>
    </source>
</evidence>
<evidence type="ECO:0000256" key="3">
    <source>
        <dbReference type="ARBA" id="ARBA00012196"/>
    </source>
</evidence>
<name>A0A834IMR9_RHYFE</name>
<keyword evidence="6" id="KW-0294">Fucose metabolism</keyword>
<evidence type="ECO:0000256" key="6">
    <source>
        <dbReference type="ARBA" id="ARBA00023253"/>
    </source>
</evidence>
<evidence type="ECO:0000256" key="4">
    <source>
        <dbReference type="ARBA" id="ARBA00022679"/>
    </source>
</evidence>
<comment type="pathway">
    <text evidence="2">Protein modification; protein glycosylation.</text>
</comment>